<name>E1SWF8_FERBD</name>
<dbReference type="GO" id="GO:0009055">
    <property type="term" value="F:electron transfer activity"/>
    <property type="evidence" value="ECO:0007669"/>
    <property type="project" value="InterPro"/>
</dbReference>
<dbReference type="NCBIfam" id="TIGR01945">
    <property type="entry name" value="rnfC"/>
    <property type="match status" value="1"/>
</dbReference>
<dbReference type="GO" id="GO:0046872">
    <property type="term" value="F:metal ion binding"/>
    <property type="evidence" value="ECO:0007669"/>
    <property type="project" value="UniProtKB-KW"/>
</dbReference>
<feature type="region of interest" description="Disordered" evidence="9">
    <location>
        <begin position="595"/>
        <end position="895"/>
    </location>
</feature>
<feature type="binding site" evidence="8">
    <location>
        <position position="430"/>
    </location>
    <ligand>
        <name>[4Fe-4S] cluster</name>
        <dbReference type="ChEBI" id="CHEBI:49883"/>
        <label>1</label>
    </ligand>
</feature>
<evidence type="ECO:0000256" key="7">
    <source>
        <dbReference type="ARBA" id="ARBA00023014"/>
    </source>
</evidence>
<comment type="cofactor">
    <cofactor evidence="8">
        <name>[4Fe-4S] cluster</name>
        <dbReference type="ChEBI" id="CHEBI:49883"/>
    </cofactor>
    <text evidence="8">Binds 2 [4Fe-4S] clusters per subunit.</text>
</comment>
<dbReference type="Pfam" id="PF12838">
    <property type="entry name" value="Fer4_7"/>
    <property type="match status" value="1"/>
</dbReference>
<feature type="compositionally biased region" description="Basic and acidic residues" evidence="9">
    <location>
        <begin position="518"/>
        <end position="535"/>
    </location>
</feature>
<evidence type="ECO:0000259" key="10">
    <source>
        <dbReference type="PROSITE" id="PS51379"/>
    </source>
</evidence>
<dbReference type="InterPro" id="IPR037225">
    <property type="entry name" value="Nuo51_FMN-bd_sf"/>
</dbReference>
<evidence type="ECO:0000313" key="11">
    <source>
        <dbReference type="EMBL" id="ADN76440.1"/>
    </source>
</evidence>
<evidence type="ECO:0000256" key="1">
    <source>
        <dbReference type="ARBA" id="ARBA00022448"/>
    </source>
</evidence>
<dbReference type="PROSITE" id="PS00198">
    <property type="entry name" value="4FE4S_FER_1"/>
    <property type="match status" value="1"/>
</dbReference>
<feature type="compositionally biased region" description="Low complexity" evidence="9">
    <location>
        <begin position="690"/>
        <end position="701"/>
    </location>
</feature>
<dbReference type="InterPro" id="IPR017896">
    <property type="entry name" value="4Fe4S_Fe-S-bd"/>
</dbReference>
<keyword evidence="8" id="KW-1003">Cell membrane</keyword>
<dbReference type="HOGENOM" id="CLU_010808_2_1_6"/>
<dbReference type="eggNOG" id="COG4656">
    <property type="taxonomic scope" value="Bacteria"/>
</dbReference>
<dbReference type="KEGG" id="fbl:Fbal_2237"/>
<feature type="compositionally biased region" description="Low complexity" evidence="9">
    <location>
        <begin position="654"/>
        <end position="665"/>
    </location>
</feature>
<feature type="binding site" evidence="8">
    <location>
        <position position="381"/>
    </location>
    <ligand>
        <name>[4Fe-4S] cluster</name>
        <dbReference type="ChEBI" id="CHEBI:49883"/>
        <label>1</label>
    </ligand>
</feature>
<feature type="compositionally biased region" description="Low complexity" evidence="9">
    <location>
        <begin position="619"/>
        <end position="646"/>
    </location>
</feature>
<dbReference type="InterPro" id="IPR017900">
    <property type="entry name" value="4Fe4S_Fe_S_CS"/>
</dbReference>
<dbReference type="SUPFAM" id="SSF46548">
    <property type="entry name" value="alpha-helical ferredoxin"/>
    <property type="match status" value="1"/>
</dbReference>
<feature type="binding site" evidence="8">
    <location>
        <position position="391"/>
    </location>
    <ligand>
        <name>[4Fe-4S] cluster</name>
        <dbReference type="ChEBI" id="CHEBI:49883"/>
        <label>2</label>
    </ligand>
</feature>
<reference evidence="11 12" key="1">
    <citation type="journal article" date="2010" name="Stand. Genomic Sci.">
        <title>Complete genome sequence of Ferrimonas balearica type strain (PAT).</title>
        <authorList>
            <person name="Nolan M."/>
            <person name="Sikorski J."/>
            <person name="Davenport K."/>
            <person name="Lucas S."/>
            <person name="Glavina Del Rio T."/>
            <person name="Tice H."/>
            <person name="Cheng J."/>
            <person name="Goodwin L."/>
            <person name="Pitluck S."/>
            <person name="Liolios K."/>
            <person name="Ivanova N."/>
            <person name="Mavromatis K."/>
            <person name="Ovchinnikova G."/>
            <person name="Pati A."/>
            <person name="Chen A."/>
            <person name="Palaniappan K."/>
            <person name="Land M."/>
            <person name="Hauser L."/>
            <person name="Chang Y."/>
            <person name="Jeffries C."/>
            <person name="Tapia R."/>
            <person name="Brettin T."/>
            <person name="Detter J."/>
            <person name="Han C."/>
            <person name="Yasawong M."/>
            <person name="Rohde M."/>
            <person name="Tindall B."/>
            <person name="Goker M."/>
            <person name="Woyke T."/>
            <person name="Bristow J."/>
            <person name="Eisen J."/>
            <person name="Markowitz V."/>
            <person name="Hugenholtz P."/>
            <person name="Kyrpides N."/>
            <person name="Klenk H."/>
            <person name="Lapidus A."/>
        </authorList>
    </citation>
    <scope>NUCLEOTIDE SEQUENCE [LARGE SCALE GENOMIC DNA]</scope>
    <source>
        <strain evidence="12">DSM 9799 / CCM 4581 / KCTC 23876 / PAT</strain>
    </source>
</reference>
<comment type="subcellular location">
    <subcellularLocation>
        <location evidence="8">Cell inner membrane</location>
        <topology evidence="8">Peripheral membrane protein</topology>
    </subcellularLocation>
</comment>
<dbReference type="AlphaFoldDB" id="E1SWF8"/>
<sequence length="895" mass="92956">MQTLLEQIDQGQQWTFPGGIHPPERKSLSNGSAIAELPLPERFWVPLRQHIGQPGSLLVATGDTVLKGQALTRAQLPMAVPVHAPTSGTVGRIEPRVIAHPSGLPEMCIEIIADGEDHWRPRETRVNVEGLERDAILGRIRDAGIAGLGGATFPAAIKLSTDKPVQFLIINGAECEPYITSDDRLMQDEAEAILSGIDILDHLIQPERILIAIEDNKPEAITAIRNALMASHRDPQRYLLRVIPTKYPSGSEKQLVQIVTGLEIPKGQLPADKGILMHNVGTCYAIKRAVLDDEPLIQRVVTVTGEQAGKPGNYWVRLGTDVQWLLEQTQSNPLPGQPLIMGGPMMGFALPRTDVAVVKATNCLLLPSLQELPPSPPARNCIRCGECAQVCPQSLLPQQLYWHSQAAEYDKAAQLNLSDCIECGACAFVCPSDIPLVHHYRIAKAELRDAAQKATKAEEAKLRFDARQARLEKEKAERESRHKSAAKAAPAAPSAGVEAALARIKAKQAGAQESTDMAELRRQRKEQARAAKAAREQAPAAGDDRQAAVAAAVARAKAKQAAEATGSEAAEPAPAAADDKRKAAVAAAIARAKAKQAGEAGSDAAESAPAAADDKRKAAVAAAIAKAKAKQAGEAGSDAAEPAPATADDKRKAAVAAAIAKAKAKQAAEAKGSDAAEPAPATADDKRKAAVAAAIAKAKAKQAAEAKGSETSEPAPAAADDKRKAAVAAAIAKAKAKQAAEAKGSETSEPAPAAADDKRKAAVAAAIAKAKAKQAAEANGSEAAEPAPAAADDKRKAAVAAAIAKAKAKQAAEAKGSDTAEPAPAAADDKRKAAVAAAIAQAKAKQAAAANGSEAAEPAPAPKSAEQNSESDPRKAAIARAIAKAKAKQQQNPDQ</sequence>
<evidence type="ECO:0000313" key="12">
    <source>
        <dbReference type="Proteomes" id="UP000006683"/>
    </source>
</evidence>
<feature type="compositionally biased region" description="Low complexity" evidence="9">
    <location>
        <begin position="726"/>
        <end position="737"/>
    </location>
</feature>
<dbReference type="OrthoDB" id="9767754at2"/>
<dbReference type="Gene3D" id="3.40.50.11540">
    <property type="entry name" value="NADH-ubiquinone oxidoreductase 51kDa subunit"/>
    <property type="match status" value="1"/>
</dbReference>
<dbReference type="GO" id="GO:0022900">
    <property type="term" value="P:electron transport chain"/>
    <property type="evidence" value="ECO:0007669"/>
    <property type="project" value="UniProtKB-UniRule"/>
</dbReference>
<evidence type="ECO:0000256" key="6">
    <source>
        <dbReference type="ARBA" id="ARBA00023004"/>
    </source>
</evidence>
<dbReference type="SUPFAM" id="SSF142019">
    <property type="entry name" value="Nqo1 FMN-binding domain-like"/>
    <property type="match status" value="1"/>
</dbReference>
<comment type="similarity">
    <text evidence="8">Belongs to the 4Fe4S bacterial-type ferredoxin family. RnfC subfamily.</text>
</comment>
<keyword evidence="8" id="KW-1278">Translocase</keyword>
<feature type="binding site" evidence="8">
    <location>
        <position position="387"/>
    </location>
    <ligand>
        <name>[4Fe-4S] cluster</name>
        <dbReference type="ChEBI" id="CHEBI:49883"/>
        <label>1</label>
    </ligand>
</feature>
<feature type="binding site" evidence="8">
    <location>
        <position position="384"/>
    </location>
    <ligand>
        <name>[4Fe-4S] cluster</name>
        <dbReference type="ChEBI" id="CHEBI:49883"/>
        <label>1</label>
    </ligand>
</feature>
<dbReference type="InterPro" id="IPR010208">
    <property type="entry name" value="Ion_transpt_RnfC/RsxC"/>
</dbReference>
<feature type="binding site" evidence="8">
    <location>
        <position position="420"/>
    </location>
    <ligand>
        <name>[4Fe-4S] cluster</name>
        <dbReference type="ChEBI" id="CHEBI:49883"/>
        <label>2</label>
    </ligand>
</feature>
<dbReference type="EC" id="7.-.-.-" evidence="8"/>
<dbReference type="PANTHER" id="PTHR43034:SF2">
    <property type="entry name" value="ION-TRANSLOCATING OXIDOREDUCTASE COMPLEX SUBUNIT C"/>
    <property type="match status" value="1"/>
</dbReference>
<evidence type="ECO:0000256" key="8">
    <source>
        <dbReference type="HAMAP-Rule" id="MF_00461"/>
    </source>
</evidence>
<dbReference type="HAMAP" id="MF_00461">
    <property type="entry name" value="RsxC_RnfC"/>
    <property type="match status" value="1"/>
</dbReference>
<dbReference type="Proteomes" id="UP000006683">
    <property type="component" value="Chromosome"/>
</dbReference>
<feature type="domain" description="4Fe-4S ferredoxin-type" evidence="10">
    <location>
        <begin position="372"/>
        <end position="401"/>
    </location>
</feature>
<feature type="region of interest" description="Disordered" evidence="9">
    <location>
        <begin position="507"/>
        <end position="544"/>
    </location>
</feature>
<dbReference type="RefSeq" id="WP_013345746.1">
    <property type="nucleotide sequence ID" value="NC_014541.1"/>
</dbReference>
<feature type="binding site" evidence="8">
    <location>
        <position position="426"/>
    </location>
    <ligand>
        <name>[4Fe-4S] cluster</name>
        <dbReference type="ChEBI" id="CHEBI:49883"/>
        <label>2</label>
    </ligand>
</feature>
<dbReference type="GO" id="GO:0005886">
    <property type="term" value="C:plasma membrane"/>
    <property type="evidence" value="ECO:0007669"/>
    <property type="project" value="UniProtKB-SubCell"/>
</dbReference>
<evidence type="ECO:0000256" key="3">
    <source>
        <dbReference type="ARBA" id="ARBA00022723"/>
    </source>
</evidence>
<keyword evidence="8" id="KW-0472">Membrane</keyword>
<dbReference type="GO" id="GO:0051539">
    <property type="term" value="F:4 iron, 4 sulfur cluster binding"/>
    <property type="evidence" value="ECO:0007669"/>
    <property type="project" value="UniProtKB-KW"/>
</dbReference>
<keyword evidence="5 8" id="KW-0249">Electron transport</keyword>
<feature type="compositionally biased region" description="Low complexity" evidence="9">
    <location>
        <begin position="762"/>
        <end position="790"/>
    </location>
</feature>
<feature type="compositionally biased region" description="Low complexity" evidence="9">
    <location>
        <begin position="798"/>
        <end position="809"/>
    </location>
</feature>
<evidence type="ECO:0000256" key="2">
    <source>
        <dbReference type="ARBA" id="ARBA00022485"/>
    </source>
</evidence>
<dbReference type="PROSITE" id="PS51379">
    <property type="entry name" value="4FE4S_FER_2"/>
    <property type="match status" value="2"/>
</dbReference>
<keyword evidence="7 8" id="KW-0411">Iron-sulfur</keyword>
<accession>E1SWF8</accession>
<feature type="compositionally biased region" description="Low complexity" evidence="9">
    <location>
        <begin position="595"/>
        <end position="611"/>
    </location>
</feature>
<keyword evidence="8" id="KW-0997">Cell inner membrane</keyword>
<keyword evidence="1 8" id="KW-0813">Transport</keyword>
<gene>
    <name evidence="8" type="primary">rnfC</name>
    <name evidence="11" type="ordered locus">Fbal_2237</name>
</gene>
<evidence type="ECO:0000256" key="9">
    <source>
        <dbReference type="SAM" id="MobiDB-lite"/>
    </source>
</evidence>
<keyword evidence="12" id="KW-1185">Reference proteome</keyword>
<dbReference type="STRING" id="550540.Fbal_2237"/>
<feature type="compositionally biased region" description="Basic and acidic residues" evidence="9">
    <location>
        <begin position="470"/>
        <end position="482"/>
    </location>
</feature>
<dbReference type="PANTHER" id="PTHR43034">
    <property type="entry name" value="ION-TRANSLOCATING OXIDOREDUCTASE COMPLEX SUBUNIT C"/>
    <property type="match status" value="1"/>
</dbReference>
<proteinExistence type="inferred from homology"/>
<dbReference type="NCBIfam" id="NF003454">
    <property type="entry name" value="PRK05035.1"/>
    <property type="match status" value="1"/>
</dbReference>
<feature type="binding site" evidence="8">
    <location>
        <position position="423"/>
    </location>
    <ligand>
        <name>[4Fe-4S] cluster</name>
        <dbReference type="ChEBI" id="CHEBI:49883"/>
        <label>2</label>
    </ligand>
</feature>
<comment type="subunit">
    <text evidence="8">The complex is composed of six subunits: RnfA, RnfB, RnfC, RnfD, RnfE and RnfG.</text>
</comment>
<organism evidence="11 12">
    <name type="scientific">Ferrimonas balearica (strain DSM 9799 / CCM 4581 / KCTC 23876 / PAT)</name>
    <dbReference type="NCBI Taxonomy" id="550540"/>
    <lineage>
        <taxon>Bacteria</taxon>
        <taxon>Pseudomonadati</taxon>
        <taxon>Pseudomonadota</taxon>
        <taxon>Gammaproteobacteria</taxon>
        <taxon>Alteromonadales</taxon>
        <taxon>Ferrimonadaceae</taxon>
        <taxon>Ferrimonas</taxon>
    </lineage>
</organism>
<keyword evidence="4 8" id="KW-0677">Repeat</keyword>
<dbReference type="GeneID" id="67182446"/>
<evidence type="ECO:0000256" key="4">
    <source>
        <dbReference type="ARBA" id="ARBA00022737"/>
    </source>
</evidence>
<dbReference type="InterPro" id="IPR011538">
    <property type="entry name" value="Nuo51_FMN-bd"/>
</dbReference>
<keyword evidence="6 8" id="KW-0408">Iron</keyword>
<keyword evidence="2 8" id="KW-0004">4Fe-4S</keyword>
<evidence type="ECO:0000256" key="5">
    <source>
        <dbReference type="ARBA" id="ARBA00022982"/>
    </source>
</evidence>
<dbReference type="InterPro" id="IPR026902">
    <property type="entry name" value="RnfC_N"/>
</dbReference>
<feature type="compositionally biased region" description="Low complexity" evidence="9">
    <location>
        <begin position="834"/>
        <end position="866"/>
    </location>
</feature>
<feature type="region of interest" description="Disordered" evidence="9">
    <location>
        <begin position="470"/>
        <end position="494"/>
    </location>
</feature>
<dbReference type="Pfam" id="PF13375">
    <property type="entry name" value="RnfC_N"/>
    <property type="match status" value="1"/>
</dbReference>
<dbReference type="Pfam" id="PF01512">
    <property type="entry name" value="Complex1_51K"/>
    <property type="match status" value="1"/>
</dbReference>
<comment type="function">
    <text evidence="8">Part of a membrane-bound complex that couples electron transfer with translocation of ions across the membrane.</text>
</comment>
<protein>
    <recommendedName>
        <fullName evidence="8">Ion-translocating oxidoreductase complex subunit C</fullName>
        <ecNumber evidence="8">7.-.-.-</ecNumber>
    </recommendedName>
    <alternativeName>
        <fullName evidence="8">Rnf electron transport complex subunit C</fullName>
    </alternativeName>
</protein>
<keyword evidence="3 8" id="KW-0479">Metal-binding</keyword>
<feature type="domain" description="4Fe-4S ferredoxin-type" evidence="10">
    <location>
        <begin position="411"/>
        <end position="440"/>
    </location>
</feature>
<dbReference type="Gene3D" id="3.30.70.20">
    <property type="match status" value="1"/>
</dbReference>
<dbReference type="EMBL" id="CP002209">
    <property type="protein sequence ID" value="ADN76440.1"/>
    <property type="molecule type" value="Genomic_DNA"/>
</dbReference>